<dbReference type="Proteomes" id="UP000287687">
    <property type="component" value="Unassembled WGS sequence"/>
</dbReference>
<keyword evidence="1" id="KW-0812">Transmembrane</keyword>
<dbReference type="OrthoDB" id="1631120at2"/>
<proteinExistence type="predicted"/>
<feature type="domain" description="Chlorhexidine efflux transporter" evidence="2">
    <location>
        <begin position="2"/>
        <end position="63"/>
    </location>
</feature>
<evidence type="ECO:0000256" key="1">
    <source>
        <dbReference type="SAM" id="Phobius"/>
    </source>
</evidence>
<reference evidence="3 4" key="1">
    <citation type="submission" date="2019-01" db="EMBL/GenBank/DDBJ databases">
        <title>The draft genome of Rhizobium sp. 24NR.</title>
        <authorList>
            <person name="Liu L."/>
            <person name="Liang L."/>
            <person name="Shi S."/>
            <person name="Xu L."/>
            <person name="Wang X."/>
            <person name="Li L."/>
            <person name="Zhang X."/>
        </authorList>
    </citation>
    <scope>NUCLEOTIDE SEQUENCE [LARGE SCALE GENOMIC DNA]</scope>
    <source>
        <strain evidence="3 4">24NR</strain>
    </source>
</reference>
<dbReference type="InterPro" id="IPR058208">
    <property type="entry name" value="PACE"/>
</dbReference>
<dbReference type="RefSeq" id="WP_128444239.1">
    <property type="nucleotide sequence ID" value="NZ_SBIP01000003.1"/>
</dbReference>
<keyword evidence="1" id="KW-1133">Transmembrane helix</keyword>
<dbReference type="Pfam" id="PF05232">
    <property type="entry name" value="BTP"/>
    <property type="match status" value="2"/>
</dbReference>
<gene>
    <name evidence="3" type="ORF">EPK99_14625</name>
</gene>
<protein>
    <submittedName>
        <fullName evidence="3">PACE efflux transporter</fullName>
    </submittedName>
</protein>
<dbReference type="AlphaFoldDB" id="A0A444LGR0"/>
<sequence>MRTTRDRIRHAISFEIIGLALVTPLGAFVFHVPMSNLAVVGVVSATIATGWNYLYNLIFDHILQWRTGRTMKGLGLRIVHAVLFEAGLLLLLLPFIAWHLGISLIQALAMDISFAVFYVAYAFVFNLAYDRLFPLPEWRQRKIQASME</sequence>
<feature type="domain" description="Chlorhexidine efflux transporter" evidence="2">
    <location>
        <begin position="73"/>
        <end position="134"/>
    </location>
</feature>
<feature type="transmembrane region" description="Helical" evidence="1">
    <location>
        <begin position="104"/>
        <end position="129"/>
    </location>
</feature>
<dbReference type="EMBL" id="SBIP01000003">
    <property type="protein sequence ID" value="RWX77325.1"/>
    <property type="molecule type" value="Genomic_DNA"/>
</dbReference>
<evidence type="ECO:0000259" key="2">
    <source>
        <dbReference type="Pfam" id="PF05232"/>
    </source>
</evidence>
<feature type="transmembrane region" description="Helical" evidence="1">
    <location>
        <begin position="78"/>
        <end position="98"/>
    </location>
</feature>
<keyword evidence="4" id="KW-1185">Reference proteome</keyword>
<feature type="transmembrane region" description="Helical" evidence="1">
    <location>
        <begin position="37"/>
        <end position="58"/>
    </location>
</feature>
<organism evidence="3 4">
    <name type="scientific">Neorhizobium lilium</name>
    <dbReference type="NCBI Taxonomy" id="2503024"/>
    <lineage>
        <taxon>Bacteria</taxon>
        <taxon>Pseudomonadati</taxon>
        <taxon>Pseudomonadota</taxon>
        <taxon>Alphaproteobacteria</taxon>
        <taxon>Hyphomicrobiales</taxon>
        <taxon>Rhizobiaceae</taxon>
        <taxon>Rhizobium/Agrobacterium group</taxon>
        <taxon>Neorhizobium</taxon>
    </lineage>
</organism>
<evidence type="ECO:0000313" key="4">
    <source>
        <dbReference type="Proteomes" id="UP000287687"/>
    </source>
</evidence>
<keyword evidence="1" id="KW-0472">Membrane</keyword>
<dbReference type="InterPro" id="IPR007896">
    <property type="entry name" value="BTP_bacteria"/>
</dbReference>
<accession>A0A444LGR0</accession>
<dbReference type="NCBIfam" id="NF033664">
    <property type="entry name" value="PACE_transport"/>
    <property type="match status" value="1"/>
</dbReference>
<feature type="transmembrane region" description="Helical" evidence="1">
    <location>
        <begin position="12"/>
        <end position="31"/>
    </location>
</feature>
<name>A0A444LGR0_9HYPH</name>
<evidence type="ECO:0000313" key="3">
    <source>
        <dbReference type="EMBL" id="RWX77325.1"/>
    </source>
</evidence>
<comment type="caution">
    <text evidence="3">The sequence shown here is derived from an EMBL/GenBank/DDBJ whole genome shotgun (WGS) entry which is preliminary data.</text>
</comment>